<dbReference type="GO" id="GO:0001006">
    <property type="term" value="F:RNA polymerase III type 3 promoter sequence-specific DNA binding"/>
    <property type="evidence" value="ECO:0007669"/>
    <property type="project" value="TreeGrafter"/>
</dbReference>
<dbReference type="Pfam" id="PF00249">
    <property type="entry name" value="Myb_DNA-binding"/>
    <property type="match status" value="2"/>
</dbReference>
<keyword evidence="3 10" id="KW-0238">DNA-binding</keyword>
<dbReference type="GO" id="GO:0000978">
    <property type="term" value="F:RNA polymerase II cis-regulatory region sequence-specific DNA binding"/>
    <property type="evidence" value="ECO:0007669"/>
    <property type="project" value="TreeGrafter"/>
</dbReference>
<dbReference type="InterPro" id="IPR009057">
    <property type="entry name" value="Homeodomain-like_sf"/>
</dbReference>
<feature type="compositionally biased region" description="Gly residues" evidence="6">
    <location>
        <begin position="789"/>
        <end position="798"/>
    </location>
</feature>
<feature type="region of interest" description="Disordered" evidence="6">
    <location>
        <begin position="442"/>
        <end position="465"/>
    </location>
</feature>
<feature type="domain" description="Myb-like" evidence="7">
    <location>
        <begin position="480"/>
        <end position="539"/>
    </location>
</feature>
<feature type="domain" description="HTH myb-type" evidence="9">
    <location>
        <begin position="621"/>
        <end position="676"/>
    </location>
</feature>
<dbReference type="PROSITE" id="PS51293">
    <property type="entry name" value="SANT"/>
    <property type="match status" value="1"/>
</dbReference>
<feature type="compositionally biased region" description="Low complexity" evidence="6">
    <location>
        <begin position="442"/>
        <end position="464"/>
    </location>
</feature>
<feature type="domain" description="Myb-like" evidence="7">
    <location>
        <begin position="621"/>
        <end position="672"/>
    </location>
</feature>
<keyword evidence="11" id="KW-1185">Reference proteome</keyword>
<dbReference type="GO" id="GO:0019185">
    <property type="term" value="C:snRNA-activating protein complex"/>
    <property type="evidence" value="ECO:0007669"/>
    <property type="project" value="TreeGrafter"/>
</dbReference>
<feature type="region of interest" description="Disordered" evidence="6">
    <location>
        <begin position="766"/>
        <end position="843"/>
    </location>
</feature>
<dbReference type="Proteomes" id="UP000660262">
    <property type="component" value="Unassembled WGS sequence"/>
</dbReference>
<dbReference type="GO" id="GO:0042796">
    <property type="term" value="P:snRNA transcription by RNA polymerase III"/>
    <property type="evidence" value="ECO:0007669"/>
    <property type="project" value="TreeGrafter"/>
</dbReference>
<dbReference type="PROSITE" id="PS51294">
    <property type="entry name" value="HTH_MYB"/>
    <property type="match status" value="2"/>
</dbReference>
<protein>
    <submittedName>
        <fullName evidence="10">Myb-like DNA-binding domain-containing protein</fullName>
    </submittedName>
</protein>
<dbReference type="InterPro" id="IPR017884">
    <property type="entry name" value="SANT_dom"/>
</dbReference>
<dbReference type="Gene3D" id="1.10.10.60">
    <property type="entry name" value="Homeodomain-like"/>
    <property type="match status" value="4"/>
</dbReference>
<dbReference type="InterPro" id="IPR051575">
    <property type="entry name" value="Myb-like_DNA-bd"/>
</dbReference>
<dbReference type="EMBL" id="BNJQ01000022">
    <property type="protein sequence ID" value="GHP08931.1"/>
    <property type="molecule type" value="Genomic_DNA"/>
</dbReference>
<evidence type="ECO:0000256" key="4">
    <source>
        <dbReference type="ARBA" id="ARBA00023163"/>
    </source>
</evidence>
<keyword evidence="4" id="KW-0804">Transcription</keyword>
<feature type="domain" description="Myb-like" evidence="7">
    <location>
        <begin position="351"/>
        <end position="432"/>
    </location>
</feature>
<dbReference type="FunFam" id="1.10.10.60:FF:000010">
    <property type="entry name" value="Transcriptional activator Myb isoform A"/>
    <property type="match status" value="1"/>
</dbReference>
<sequence length="843" mass="92800">MAAASAAASLAPSLELQVDVPVPVPINANNASLVDYDSSLDALFDDKDNDISRDGNNNTNHNLAFVPMTLSDNDNILEPEQLEQLLLNPPLEKNHKRRKMGRGTPLLSGSCPDTTTHLPLVSNSMGVMDAVRMLEGDKAAKAAQVALAKFLQQEQGTPLNAQQLAEYRKKRMARAAEMQQPMEICVPEPQQPPPPSLQDKLKRASSEQLRNLLDTNLAAQKHMQQLVVEAQAARACAAQDLEDVQQEWDKCKSAARQEEQMHLKPASGAPSGRLHNVACGDMKRNLKQIRTTPWWQPPCRDGKEKYHEFEFGTGRLFECFDGSKPTPNDDAKVLLDARRRVPLAYRPYVAWTEEEDARLRNAVVAKLLKDTMRVFAETPLVSNPSPPNLSWAQWEQISIDIASSSSPSPSQSSFALSVRTADACEARWRTYEAFHARRDHAAAAASTSGDDTATPNNNNNNNNNALAKEKVACNPDERTWTEEETTALLCAIKACGDDYDFVERQQHGKPVGGNWDEIAKAVGGGRTAFGCLSYWMQNHNPNVFRTTWTEEEDAALVAAVTRWGADWRKVAEHVPRRSPAQCHYRYTRMLMPARPPSEELPSAAGEGADNASASPEKPLNERHRVKGKWATHEDEALVRAVDLVGETCWRDIAAHVPGRSDAQCRERWCNILDPKLNKGPWSEEEDRRLLDAARKCKVANADKVLWSAVSSLLNGMDPKARKKNGIIPPSLAGRYRTDFMCLSRFRQIINESSDSIFRQEAMEIFSRPKKRKSAAKTADKSHAAAAADSGGGGGGGGGGRRRRRRPPAPAAAAAAPSPPHAAAPPPPLRPPPPPPPPLARKKK</sequence>
<evidence type="ECO:0000256" key="6">
    <source>
        <dbReference type="SAM" id="MobiDB-lite"/>
    </source>
</evidence>
<evidence type="ECO:0000256" key="3">
    <source>
        <dbReference type="ARBA" id="ARBA00023125"/>
    </source>
</evidence>
<evidence type="ECO:0000259" key="7">
    <source>
        <dbReference type="PROSITE" id="PS50090"/>
    </source>
</evidence>
<feature type="domain" description="SANT" evidence="8">
    <location>
        <begin position="543"/>
        <end position="596"/>
    </location>
</feature>
<evidence type="ECO:0000313" key="11">
    <source>
        <dbReference type="Proteomes" id="UP000660262"/>
    </source>
</evidence>
<dbReference type="PANTHER" id="PTHR46621:SF1">
    <property type="entry name" value="SNRNA-ACTIVATING PROTEIN COMPLEX SUBUNIT 4"/>
    <property type="match status" value="1"/>
</dbReference>
<feature type="domain" description="Myb-like" evidence="7">
    <location>
        <begin position="673"/>
        <end position="749"/>
    </location>
</feature>
<dbReference type="GO" id="GO:0042795">
    <property type="term" value="P:snRNA transcription by RNA polymerase II"/>
    <property type="evidence" value="ECO:0007669"/>
    <property type="project" value="TreeGrafter"/>
</dbReference>
<evidence type="ECO:0000256" key="1">
    <source>
        <dbReference type="ARBA" id="ARBA00022737"/>
    </source>
</evidence>
<evidence type="ECO:0000256" key="2">
    <source>
        <dbReference type="ARBA" id="ARBA00023015"/>
    </source>
</evidence>
<accession>A0A830HTW2</accession>
<feature type="domain" description="HTH myb-type" evidence="9">
    <location>
        <begin position="540"/>
        <end position="594"/>
    </location>
</feature>
<dbReference type="SMART" id="SM00717">
    <property type="entry name" value="SANT"/>
    <property type="match status" value="5"/>
</dbReference>
<organism evidence="10 11">
    <name type="scientific">Pycnococcus provasolii</name>
    <dbReference type="NCBI Taxonomy" id="41880"/>
    <lineage>
        <taxon>Eukaryota</taxon>
        <taxon>Viridiplantae</taxon>
        <taxon>Chlorophyta</taxon>
        <taxon>Pseudoscourfieldiophyceae</taxon>
        <taxon>Pseudoscourfieldiales</taxon>
        <taxon>Pycnococcaceae</taxon>
        <taxon>Pycnococcus</taxon>
    </lineage>
</organism>
<feature type="compositionally biased region" description="Pro residues" evidence="6">
    <location>
        <begin position="816"/>
        <end position="843"/>
    </location>
</feature>
<keyword evidence="1" id="KW-0677">Repeat</keyword>
<gene>
    <name evidence="10" type="ORF">PPROV_000766800</name>
</gene>
<keyword evidence="5" id="KW-0539">Nucleus</keyword>
<evidence type="ECO:0000259" key="8">
    <source>
        <dbReference type="PROSITE" id="PS51293"/>
    </source>
</evidence>
<proteinExistence type="predicted"/>
<feature type="domain" description="Myb-like" evidence="7">
    <location>
        <begin position="540"/>
        <end position="590"/>
    </location>
</feature>
<keyword evidence="2" id="KW-0805">Transcription regulation</keyword>
<evidence type="ECO:0000313" key="10">
    <source>
        <dbReference type="EMBL" id="GHP08931.1"/>
    </source>
</evidence>
<dbReference type="OrthoDB" id="515134at2759"/>
<evidence type="ECO:0000256" key="5">
    <source>
        <dbReference type="ARBA" id="ARBA00023242"/>
    </source>
</evidence>
<dbReference type="PROSITE" id="PS50090">
    <property type="entry name" value="MYB_LIKE"/>
    <property type="match status" value="5"/>
</dbReference>
<dbReference type="Pfam" id="PF13921">
    <property type="entry name" value="Myb_DNA-bind_6"/>
    <property type="match status" value="1"/>
</dbReference>
<dbReference type="AlphaFoldDB" id="A0A830HTW2"/>
<evidence type="ECO:0000259" key="9">
    <source>
        <dbReference type="PROSITE" id="PS51294"/>
    </source>
</evidence>
<feature type="region of interest" description="Disordered" evidence="6">
    <location>
        <begin position="595"/>
        <end position="623"/>
    </location>
</feature>
<dbReference type="InterPro" id="IPR001005">
    <property type="entry name" value="SANT/Myb"/>
</dbReference>
<name>A0A830HTW2_9CHLO</name>
<comment type="caution">
    <text evidence="10">The sequence shown here is derived from an EMBL/GenBank/DDBJ whole genome shotgun (WGS) entry which is preliminary data.</text>
</comment>
<reference evidence="10" key="1">
    <citation type="submission" date="2020-10" db="EMBL/GenBank/DDBJ databases">
        <title>Unveiling of a novel bifunctional photoreceptor, Dualchrome1, isolated from a cosmopolitan green alga.</title>
        <authorList>
            <person name="Suzuki S."/>
            <person name="Kawachi M."/>
        </authorList>
    </citation>
    <scope>NUCLEOTIDE SEQUENCE</scope>
    <source>
        <strain evidence="10">NIES 2893</strain>
    </source>
</reference>
<dbReference type="InterPro" id="IPR017930">
    <property type="entry name" value="Myb_dom"/>
</dbReference>
<dbReference type="CDD" id="cd00167">
    <property type="entry name" value="SANT"/>
    <property type="match status" value="2"/>
</dbReference>
<dbReference type="PANTHER" id="PTHR46621">
    <property type="entry name" value="SNRNA-ACTIVATING PROTEIN COMPLEX SUBUNIT 4"/>
    <property type="match status" value="1"/>
</dbReference>
<dbReference type="SUPFAM" id="SSF46689">
    <property type="entry name" value="Homeodomain-like"/>
    <property type="match status" value="3"/>
</dbReference>